<proteinExistence type="predicted"/>
<feature type="transmembrane region" description="Helical" evidence="1">
    <location>
        <begin position="41"/>
        <end position="61"/>
    </location>
</feature>
<dbReference type="EMBL" id="DPIY01000010">
    <property type="protein sequence ID" value="HCT58343.1"/>
    <property type="molecule type" value="Genomic_DNA"/>
</dbReference>
<evidence type="ECO:0000256" key="1">
    <source>
        <dbReference type="SAM" id="Phobius"/>
    </source>
</evidence>
<feature type="transmembrane region" description="Helical" evidence="1">
    <location>
        <begin position="98"/>
        <end position="119"/>
    </location>
</feature>
<keyword evidence="1" id="KW-0472">Membrane</keyword>
<reference evidence="2 3" key="1">
    <citation type="journal article" date="2018" name="Nat. Biotechnol.">
        <title>A standardized bacterial taxonomy based on genome phylogeny substantially revises the tree of life.</title>
        <authorList>
            <person name="Parks D.H."/>
            <person name="Chuvochina M."/>
            <person name="Waite D.W."/>
            <person name="Rinke C."/>
            <person name="Skarshewski A."/>
            <person name="Chaumeil P.A."/>
            <person name="Hugenholtz P."/>
        </authorList>
    </citation>
    <scope>NUCLEOTIDE SEQUENCE [LARGE SCALE GENOMIC DNA]</scope>
    <source>
        <strain evidence="2">UBA8844</strain>
    </source>
</reference>
<feature type="transmembrane region" description="Helical" evidence="1">
    <location>
        <begin position="6"/>
        <end position="29"/>
    </location>
</feature>
<comment type="caution">
    <text evidence="2">The sequence shown here is derived from an EMBL/GenBank/DDBJ whole genome shotgun (WGS) entry which is preliminary data.</text>
</comment>
<evidence type="ECO:0000313" key="3">
    <source>
        <dbReference type="Proteomes" id="UP000264071"/>
    </source>
</evidence>
<dbReference type="AlphaFoldDB" id="A0A3D4VB55"/>
<gene>
    <name evidence="2" type="ORF">DGD08_14155</name>
</gene>
<feature type="transmembrane region" description="Helical" evidence="1">
    <location>
        <begin position="139"/>
        <end position="161"/>
    </location>
</feature>
<sequence>MWTDPLPLVVIGIAAAVLAWDVTLAGWITTRREAPRLFTQLTAFCGLLVVPALVVSVASGTEAGARTISGITWLQPLVAVAFVVQVLYAVGIRLVSPVVGIPILLYDLLLAVVAIGDYLVSQFGSAPLALQAAVSARDVIVGIGVGRAALLSSLTALVPMLAPAYPARWRISAAVRAGLVLAAVALTTLLAMEWPRGVAAVRSYDVAVAEPMQARPRGDFLIGVRFLPVLNGVPLARTVRSDTALFGAFDPDVVLIVLDDEGTRPAALDSLARVLEPWRVDSATGDTLRLAVGLRIGRRAPVAGDAQRVRAVGRVLERLRPDVIFPALPDPVPSWLGAAPPSLTWWQATLRQTAQEVRRVRPRTHVGWSATRLDATDSAVYAWAASSGSPVTLLGAVAFPGFSGLPAVDARLRAFERWHAQALAAGGAQQPHWLTTVGGLPHAHGDAAQVAAIRRALAWGSRREWIGAAIVGEPADYDGWTGLRASNGRIRSAMTSLGLASRRMREVRR</sequence>
<keyword evidence="1" id="KW-0812">Transmembrane</keyword>
<feature type="transmembrane region" description="Helical" evidence="1">
    <location>
        <begin position="173"/>
        <end position="192"/>
    </location>
</feature>
<protein>
    <submittedName>
        <fullName evidence="2">Uncharacterized protein</fullName>
    </submittedName>
</protein>
<feature type="transmembrane region" description="Helical" evidence="1">
    <location>
        <begin position="73"/>
        <end position="91"/>
    </location>
</feature>
<organism evidence="2 3">
    <name type="scientific">Gemmatimonas aurantiaca</name>
    <dbReference type="NCBI Taxonomy" id="173480"/>
    <lineage>
        <taxon>Bacteria</taxon>
        <taxon>Pseudomonadati</taxon>
        <taxon>Gemmatimonadota</taxon>
        <taxon>Gemmatimonadia</taxon>
        <taxon>Gemmatimonadales</taxon>
        <taxon>Gemmatimonadaceae</taxon>
        <taxon>Gemmatimonas</taxon>
    </lineage>
</organism>
<dbReference type="Proteomes" id="UP000264071">
    <property type="component" value="Unassembled WGS sequence"/>
</dbReference>
<evidence type="ECO:0000313" key="2">
    <source>
        <dbReference type="EMBL" id="HCT58343.1"/>
    </source>
</evidence>
<name>A0A3D4VB55_9BACT</name>
<accession>A0A3D4VB55</accession>
<keyword evidence="1" id="KW-1133">Transmembrane helix</keyword>